<gene>
    <name evidence="2" type="ORF">CK203_053884</name>
</gene>
<evidence type="ECO:0000313" key="2">
    <source>
        <dbReference type="EMBL" id="RVW75179.1"/>
    </source>
</evidence>
<sequence>MLFGSSRPPSSMVFIQSFLPSTIMDRSGVASTSGRSQHGGSKSSKFGHSRTNFSIGELSEQEFHACYYIPDSISIQLPDKKVSSTDGLPHNMQRLGESTRIGVDLWSGLTEGLDKLFKPTQSLEIPSKETQGHLVEWVEKSSFTRLNKLFKIDQAKWNHTVLLIENNLKVVLAHPKSSVIPVFPRLAPPTLVTANKQKVGGKKGSSSKLVATLPTTLIPSSPSILKSDDVESIPFHCLRETITVSNDDSTPSTTYGKNSNGRIYRPLAKLHSLHGTSNETIEAIMCLKDYMVMQMTEVIVAKVQNLMSIPFDDENEVVLGDGVVQRDRLAKGEGFATVHNEVQDTP</sequence>
<feature type="compositionally biased region" description="Low complexity" evidence="1">
    <location>
        <begin position="36"/>
        <end position="46"/>
    </location>
</feature>
<accession>A0A438GSK9</accession>
<dbReference type="AlphaFoldDB" id="A0A438GSK9"/>
<evidence type="ECO:0000313" key="3">
    <source>
        <dbReference type="Proteomes" id="UP000288805"/>
    </source>
</evidence>
<dbReference type="EMBL" id="QGNW01000356">
    <property type="protein sequence ID" value="RVW75179.1"/>
    <property type="molecule type" value="Genomic_DNA"/>
</dbReference>
<evidence type="ECO:0000256" key="1">
    <source>
        <dbReference type="SAM" id="MobiDB-lite"/>
    </source>
</evidence>
<feature type="region of interest" description="Disordered" evidence="1">
    <location>
        <begin position="26"/>
        <end position="48"/>
    </location>
</feature>
<reference evidence="2 3" key="1">
    <citation type="journal article" date="2018" name="PLoS Genet.">
        <title>Population sequencing reveals clonal diversity and ancestral inbreeding in the grapevine cultivar Chardonnay.</title>
        <authorList>
            <person name="Roach M.J."/>
            <person name="Johnson D.L."/>
            <person name="Bohlmann J."/>
            <person name="van Vuuren H.J."/>
            <person name="Jones S.J."/>
            <person name="Pretorius I.S."/>
            <person name="Schmidt S.A."/>
            <person name="Borneman A.R."/>
        </authorList>
    </citation>
    <scope>NUCLEOTIDE SEQUENCE [LARGE SCALE GENOMIC DNA]</scope>
    <source>
        <strain evidence="3">cv. Chardonnay</strain>
        <tissue evidence="2">Leaf</tissue>
    </source>
</reference>
<protein>
    <submittedName>
        <fullName evidence="2">Uncharacterized protein</fullName>
    </submittedName>
</protein>
<proteinExistence type="predicted"/>
<dbReference type="Proteomes" id="UP000288805">
    <property type="component" value="Unassembled WGS sequence"/>
</dbReference>
<comment type="caution">
    <text evidence="2">The sequence shown here is derived from an EMBL/GenBank/DDBJ whole genome shotgun (WGS) entry which is preliminary data.</text>
</comment>
<organism evidence="2 3">
    <name type="scientific">Vitis vinifera</name>
    <name type="common">Grape</name>
    <dbReference type="NCBI Taxonomy" id="29760"/>
    <lineage>
        <taxon>Eukaryota</taxon>
        <taxon>Viridiplantae</taxon>
        <taxon>Streptophyta</taxon>
        <taxon>Embryophyta</taxon>
        <taxon>Tracheophyta</taxon>
        <taxon>Spermatophyta</taxon>
        <taxon>Magnoliopsida</taxon>
        <taxon>eudicotyledons</taxon>
        <taxon>Gunneridae</taxon>
        <taxon>Pentapetalae</taxon>
        <taxon>rosids</taxon>
        <taxon>Vitales</taxon>
        <taxon>Vitaceae</taxon>
        <taxon>Viteae</taxon>
        <taxon>Vitis</taxon>
    </lineage>
</organism>
<name>A0A438GSK9_VITVI</name>